<keyword evidence="1" id="KW-0812">Transmembrane</keyword>
<dbReference type="Proteomes" id="UP000789508">
    <property type="component" value="Unassembled WGS sequence"/>
</dbReference>
<dbReference type="OrthoDB" id="2315602at2759"/>
<dbReference type="AlphaFoldDB" id="A0A9N8ZJW0"/>
<keyword evidence="3" id="KW-1185">Reference proteome</keyword>
<accession>A0A9N8ZJW0</accession>
<reference evidence="2" key="1">
    <citation type="submission" date="2021-06" db="EMBL/GenBank/DDBJ databases">
        <authorList>
            <person name="Kallberg Y."/>
            <person name="Tangrot J."/>
            <person name="Rosling A."/>
        </authorList>
    </citation>
    <scope>NUCLEOTIDE SEQUENCE</scope>
    <source>
        <strain evidence="2">FL130A</strain>
    </source>
</reference>
<feature type="transmembrane region" description="Helical" evidence="1">
    <location>
        <begin position="114"/>
        <end position="132"/>
    </location>
</feature>
<proteinExistence type="predicted"/>
<evidence type="ECO:0000313" key="2">
    <source>
        <dbReference type="EMBL" id="CAG8498191.1"/>
    </source>
</evidence>
<keyword evidence="1" id="KW-0472">Membrane</keyword>
<keyword evidence="1" id="KW-1133">Transmembrane helix</keyword>
<dbReference type="EMBL" id="CAJVPS010000613">
    <property type="protein sequence ID" value="CAG8498191.1"/>
    <property type="molecule type" value="Genomic_DNA"/>
</dbReference>
<protein>
    <submittedName>
        <fullName evidence="2">11773_t:CDS:1</fullName>
    </submittedName>
</protein>
<sequence>MNVWHLPMYDDTILDNLEDCPLSSNIFDDSYLLGNEYHPICSEMDRNGSQPPIYIPIFGQFLKTSRELSKELVSIFILPFAVVALFLKCQQISLTLGNVYQNLDNLFHEDHFEIAKNVISFAGFTINIAYLVRLPSLVMWLEQHSINSSKFCNLLLKQKGKWYAIKVFLKYDGNGPLLDKKFWKRCKGHINIPRQYEV</sequence>
<evidence type="ECO:0000256" key="1">
    <source>
        <dbReference type="SAM" id="Phobius"/>
    </source>
</evidence>
<gene>
    <name evidence="2" type="ORF">ALEPTO_LOCUS3346</name>
</gene>
<name>A0A9N8ZJW0_9GLOM</name>
<feature type="transmembrane region" description="Helical" evidence="1">
    <location>
        <begin position="72"/>
        <end position="94"/>
    </location>
</feature>
<evidence type="ECO:0000313" key="3">
    <source>
        <dbReference type="Proteomes" id="UP000789508"/>
    </source>
</evidence>
<comment type="caution">
    <text evidence="2">The sequence shown here is derived from an EMBL/GenBank/DDBJ whole genome shotgun (WGS) entry which is preliminary data.</text>
</comment>
<organism evidence="2 3">
    <name type="scientific">Ambispora leptoticha</name>
    <dbReference type="NCBI Taxonomy" id="144679"/>
    <lineage>
        <taxon>Eukaryota</taxon>
        <taxon>Fungi</taxon>
        <taxon>Fungi incertae sedis</taxon>
        <taxon>Mucoromycota</taxon>
        <taxon>Glomeromycotina</taxon>
        <taxon>Glomeromycetes</taxon>
        <taxon>Archaeosporales</taxon>
        <taxon>Ambisporaceae</taxon>
        <taxon>Ambispora</taxon>
    </lineage>
</organism>